<evidence type="ECO:0000313" key="2">
    <source>
        <dbReference type="EMBL" id="CAE8617783.1"/>
    </source>
</evidence>
<proteinExistence type="predicted"/>
<keyword evidence="3" id="KW-1185">Reference proteome</keyword>
<comment type="caution">
    <text evidence="2">The sequence shown here is derived from an EMBL/GenBank/DDBJ whole genome shotgun (WGS) entry which is preliminary data.</text>
</comment>
<dbReference type="OrthoDB" id="8062037at2759"/>
<organism evidence="2 3">
    <name type="scientific">Polarella glacialis</name>
    <name type="common">Dinoflagellate</name>
    <dbReference type="NCBI Taxonomy" id="89957"/>
    <lineage>
        <taxon>Eukaryota</taxon>
        <taxon>Sar</taxon>
        <taxon>Alveolata</taxon>
        <taxon>Dinophyceae</taxon>
        <taxon>Suessiales</taxon>
        <taxon>Suessiaceae</taxon>
        <taxon>Polarella</taxon>
    </lineage>
</organism>
<feature type="compositionally biased region" description="Basic residues" evidence="1">
    <location>
        <begin position="8"/>
        <end position="35"/>
    </location>
</feature>
<dbReference type="EMBL" id="CAJNNV010026282">
    <property type="protein sequence ID" value="CAE8617783.1"/>
    <property type="molecule type" value="Genomic_DNA"/>
</dbReference>
<gene>
    <name evidence="2" type="ORF">PGLA1383_LOCUS35440</name>
</gene>
<feature type="non-terminal residue" evidence="2">
    <location>
        <position position="1"/>
    </location>
</feature>
<evidence type="ECO:0000256" key="1">
    <source>
        <dbReference type="SAM" id="MobiDB-lite"/>
    </source>
</evidence>
<evidence type="ECO:0000313" key="3">
    <source>
        <dbReference type="Proteomes" id="UP000654075"/>
    </source>
</evidence>
<sequence>RRESQAIRRARTRSPNERRHHHQRDRRRSRRRSNGSRHNDDRHRHRGRDHRHRRSSRRRSHSWRPRAISSSPTSFAASAALGPRTRLPCGLTTGEVYELLTREITPNDYELLLRLDKGVAKPVASTESIK</sequence>
<dbReference type="AlphaFoldDB" id="A0A813FYB4"/>
<dbReference type="Proteomes" id="UP000654075">
    <property type="component" value="Unassembled WGS sequence"/>
</dbReference>
<feature type="region of interest" description="Disordered" evidence="1">
    <location>
        <begin position="1"/>
        <end position="88"/>
    </location>
</feature>
<reference evidence="2" key="1">
    <citation type="submission" date="2021-02" db="EMBL/GenBank/DDBJ databases">
        <authorList>
            <person name="Dougan E. K."/>
            <person name="Rhodes N."/>
            <person name="Thang M."/>
            <person name="Chan C."/>
        </authorList>
    </citation>
    <scope>NUCLEOTIDE SEQUENCE</scope>
</reference>
<feature type="non-terminal residue" evidence="2">
    <location>
        <position position="130"/>
    </location>
</feature>
<feature type="compositionally biased region" description="Basic residues" evidence="1">
    <location>
        <begin position="43"/>
        <end position="64"/>
    </location>
</feature>
<accession>A0A813FYB4</accession>
<name>A0A813FYB4_POLGL</name>
<feature type="compositionally biased region" description="Low complexity" evidence="1">
    <location>
        <begin position="65"/>
        <end position="80"/>
    </location>
</feature>
<protein>
    <submittedName>
        <fullName evidence="2">Uncharacterized protein</fullName>
    </submittedName>
</protein>